<evidence type="ECO:0000313" key="3">
    <source>
        <dbReference type="Proteomes" id="UP000287651"/>
    </source>
</evidence>
<dbReference type="PANTHER" id="PTHR34046:SF19">
    <property type="entry name" value="RAPIDLY ELICITED PROTEIN, PUTATIVE-RELATED"/>
    <property type="match status" value="1"/>
</dbReference>
<reference evidence="2 3" key="1">
    <citation type="journal article" date="2014" name="Agronomy (Basel)">
        <title>A Draft Genome Sequence for Ensete ventricosum, the Drought-Tolerant Tree Against Hunger.</title>
        <authorList>
            <person name="Harrison J."/>
            <person name="Moore K.A."/>
            <person name="Paszkiewicz K."/>
            <person name="Jones T."/>
            <person name="Grant M."/>
            <person name="Ambacheew D."/>
            <person name="Muzemil S."/>
            <person name="Studholme D.J."/>
        </authorList>
    </citation>
    <scope>NUCLEOTIDE SEQUENCE [LARGE SCALE GENOMIC DNA]</scope>
</reference>
<proteinExistence type="predicted"/>
<gene>
    <name evidence="2" type="ORF">B296_00054238</name>
</gene>
<feature type="compositionally biased region" description="Low complexity" evidence="1">
    <location>
        <begin position="54"/>
        <end position="71"/>
    </location>
</feature>
<dbReference type="Pfam" id="PF05340">
    <property type="entry name" value="DUF740"/>
    <property type="match status" value="1"/>
</dbReference>
<protein>
    <recommendedName>
        <fullName evidence="4">DUF740 domain-containing protein</fullName>
    </recommendedName>
</protein>
<accession>A0A426XNS9</accession>
<evidence type="ECO:0008006" key="4">
    <source>
        <dbReference type="Google" id="ProtNLM"/>
    </source>
</evidence>
<comment type="caution">
    <text evidence="2">The sequence shown here is derived from an EMBL/GenBank/DDBJ whole genome shotgun (WGS) entry which is preliminary data.</text>
</comment>
<organism evidence="2 3">
    <name type="scientific">Ensete ventricosum</name>
    <name type="common">Abyssinian banana</name>
    <name type="synonym">Musa ensete</name>
    <dbReference type="NCBI Taxonomy" id="4639"/>
    <lineage>
        <taxon>Eukaryota</taxon>
        <taxon>Viridiplantae</taxon>
        <taxon>Streptophyta</taxon>
        <taxon>Embryophyta</taxon>
        <taxon>Tracheophyta</taxon>
        <taxon>Spermatophyta</taxon>
        <taxon>Magnoliopsida</taxon>
        <taxon>Liliopsida</taxon>
        <taxon>Zingiberales</taxon>
        <taxon>Musaceae</taxon>
        <taxon>Ensete</taxon>
    </lineage>
</organism>
<evidence type="ECO:0000313" key="2">
    <source>
        <dbReference type="EMBL" id="RRT41082.1"/>
    </source>
</evidence>
<evidence type="ECO:0000256" key="1">
    <source>
        <dbReference type="SAM" id="MobiDB-lite"/>
    </source>
</evidence>
<feature type="region of interest" description="Disordered" evidence="1">
    <location>
        <begin position="54"/>
        <end position="82"/>
    </location>
</feature>
<dbReference type="AlphaFoldDB" id="A0A426XNS9"/>
<dbReference type="PANTHER" id="PTHR34046">
    <property type="entry name" value="OS06G0218800 PROTEIN"/>
    <property type="match status" value="1"/>
</dbReference>
<sequence>MGRPAKEESRCKRHPKHRQSVGVCPFCLRERLSHLNHSSSSSSSAAYLSSSSASSSAYSTSDSDLSSYASTPPHHCDVKRPEGWLLPKPRVAARGGKLTKSLSLVFLVRSHEEDEKEPKILADHKGKEKEKMMKKKKKSRFWSKLLSGSNGRQKTRMAGGALLYSHTFKEKPSPKLVLFA</sequence>
<dbReference type="Proteomes" id="UP000287651">
    <property type="component" value="Unassembled WGS sequence"/>
</dbReference>
<name>A0A426XNS9_ENSVE</name>
<dbReference type="InterPro" id="IPR008004">
    <property type="entry name" value="OCTOPUS-like"/>
</dbReference>
<dbReference type="EMBL" id="AMZH03018861">
    <property type="protein sequence ID" value="RRT41082.1"/>
    <property type="molecule type" value="Genomic_DNA"/>
</dbReference>